<dbReference type="Gene3D" id="3.30.479.30">
    <property type="entry name" value="Band 7 domain"/>
    <property type="match status" value="1"/>
</dbReference>
<dbReference type="GO" id="GO:0098552">
    <property type="term" value="C:side of membrane"/>
    <property type="evidence" value="ECO:0007669"/>
    <property type="project" value="UniProtKB-ARBA"/>
</dbReference>
<dbReference type="FunFam" id="3.30.479.30:FF:000004">
    <property type="entry name" value="Putative membrane protease family, stomatin"/>
    <property type="match status" value="1"/>
</dbReference>
<dbReference type="InterPro" id="IPR001972">
    <property type="entry name" value="Stomatin_HflK_fam"/>
</dbReference>
<proteinExistence type="inferred from homology"/>
<sequence>MITTKRFVRKFSTAMQVIYDTLPMTGTIGTITLLSSLRVIRPNQKGLVEMFGKYTRTAEPGLRAIWPFGIGRLERIPMDMHKVEIPEQSIITKEQLNATVDAVAYYRVKDPYKARYHVDDYANTVPTLTQTTLRNVLGTFTLSEANSQRQNINAQLRRELEGQISDWGMEVISVELQQIIPSRRVQESMNNIIIAEQEKIAAENRAHAVEIDADGKKRAEVKKAEGSAQAVTLNAQAQAEAIRLNAQAQADAMRLKYDTANECFVGDAKDLERLQTTVESLRNNTVVLMDKGQQTWNLLNLKN</sequence>
<name>A0A6C0EMD9_9ZZZZ</name>
<comment type="similarity">
    <text evidence="1">Belongs to the band 7/mec-2 family.</text>
</comment>
<dbReference type="InterPro" id="IPR050710">
    <property type="entry name" value="Band7/mec-2_domain"/>
</dbReference>
<dbReference type="Pfam" id="PF01145">
    <property type="entry name" value="Band_7"/>
    <property type="match status" value="1"/>
</dbReference>
<evidence type="ECO:0000256" key="1">
    <source>
        <dbReference type="ARBA" id="ARBA00008164"/>
    </source>
</evidence>
<dbReference type="InterPro" id="IPR001107">
    <property type="entry name" value="Band_7"/>
</dbReference>
<evidence type="ECO:0000259" key="2">
    <source>
        <dbReference type="SMART" id="SM00244"/>
    </source>
</evidence>
<dbReference type="SMART" id="SM00244">
    <property type="entry name" value="PHB"/>
    <property type="match status" value="1"/>
</dbReference>
<dbReference type="SUPFAM" id="SSF117892">
    <property type="entry name" value="Band 7/SPFH domain"/>
    <property type="match status" value="1"/>
</dbReference>
<organism evidence="3">
    <name type="scientific">viral metagenome</name>
    <dbReference type="NCBI Taxonomy" id="1070528"/>
    <lineage>
        <taxon>unclassified sequences</taxon>
        <taxon>metagenomes</taxon>
        <taxon>organismal metagenomes</taxon>
    </lineage>
</organism>
<feature type="domain" description="Band 7" evidence="2">
    <location>
        <begin position="35"/>
        <end position="193"/>
    </location>
</feature>
<accession>A0A6C0EMD9</accession>
<dbReference type="AlphaFoldDB" id="A0A6C0EMD9"/>
<dbReference type="PANTHER" id="PTHR43327:SF10">
    <property type="entry name" value="STOMATIN-LIKE PROTEIN 2, MITOCHONDRIAL"/>
    <property type="match status" value="1"/>
</dbReference>
<protein>
    <recommendedName>
        <fullName evidence="2">Band 7 domain-containing protein</fullName>
    </recommendedName>
</protein>
<evidence type="ECO:0000313" key="3">
    <source>
        <dbReference type="EMBL" id="QHT29459.1"/>
    </source>
</evidence>
<reference evidence="3" key="1">
    <citation type="journal article" date="2020" name="Nature">
        <title>Giant virus diversity and host interactions through global metagenomics.</title>
        <authorList>
            <person name="Schulz F."/>
            <person name="Roux S."/>
            <person name="Paez-Espino D."/>
            <person name="Jungbluth S."/>
            <person name="Walsh D.A."/>
            <person name="Denef V.J."/>
            <person name="McMahon K.D."/>
            <person name="Konstantinidis K.T."/>
            <person name="Eloe-Fadrosh E.A."/>
            <person name="Kyrpides N.C."/>
            <person name="Woyke T."/>
        </authorList>
    </citation>
    <scope>NUCLEOTIDE SEQUENCE</scope>
    <source>
        <strain evidence="3">GVMAG-M-3300005589-24</strain>
    </source>
</reference>
<dbReference type="GO" id="GO:0005886">
    <property type="term" value="C:plasma membrane"/>
    <property type="evidence" value="ECO:0007669"/>
    <property type="project" value="UniProtKB-ARBA"/>
</dbReference>
<dbReference type="EMBL" id="MN738877">
    <property type="protein sequence ID" value="QHT29459.1"/>
    <property type="molecule type" value="Genomic_DNA"/>
</dbReference>
<dbReference type="PANTHER" id="PTHR43327">
    <property type="entry name" value="STOMATIN-LIKE PROTEIN 2, MITOCHONDRIAL"/>
    <property type="match status" value="1"/>
</dbReference>
<dbReference type="PRINTS" id="PR00721">
    <property type="entry name" value="STOMATIN"/>
</dbReference>
<dbReference type="InterPro" id="IPR036013">
    <property type="entry name" value="Band_7/SPFH_dom_sf"/>
</dbReference>